<feature type="signal peptide" evidence="1">
    <location>
        <begin position="1"/>
        <end position="18"/>
    </location>
</feature>
<organism evidence="2 3">
    <name type="scientific">Parelaphostrongylus tenuis</name>
    <name type="common">Meningeal worm</name>
    <dbReference type="NCBI Taxonomy" id="148309"/>
    <lineage>
        <taxon>Eukaryota</taxon>
        <taxon>Metazoa</taxon>
        <taxon>Ecdysozoa</taxon>
        <taxon>Nematoda</taxon>
        <taxon>Chromadorea</taxon>
        <taxon>Rhabditida</taxon>
        <taxon>Rhabditina</taxon>
        <taxon>Rhabditomorpha</taxon>
        <taxon>Strongyloidea</taxon>
        <taxon>Metastrongylidae</taxon>
        <taxon>Parelaphostrongylus</taxon>
    </lineage>
</organism>
<protein>
    <recommendedName>
        <fullName evidence="4">Secreted protein</fullName>
    </recommendedName>
</protein>
<dbReference type="AlphaFoldDB" id="A0AAD5M372"/>
<evidence type="ECO:0000256" key="1">
    <source>
        <dbReference type="SAM" id="SignalP"/>
    </source>
</evidence>
<dbReference type="Proteomes" id="UP001196413">
    <property type="component" value="Unassembled WGS sequence"/>
</dbReference>
<keyword evidence="3" id="KW-1185">Reference proteome</keyword>
<feature type="chain" id="PRO_5042030779" description="Secreted protein" evidence="1">
    <location>
        <begin position="19"/>
        <end position="72"/>
    </location>
</feature>
<reference evidence="2" key="1">
    <citation type="submission" date="2021-06" db="EMBL/GenBank/DDBJ databases">
        <title>Parelaphostrongylus tenuis whole genome reference sequence.</title>
        <authorList>
            <person name="Garwood T.J."/>
            <person name="Larsen P.A."/>
            <person name="Fountain-Jones N.M."/>
            <person name="Garbe J.R."/>
            <person name="Macchietto M.G."/>
            <person name="Kania S.A."/>
            <person name="Gerhold R.W."/>
            <person name="Richards J.E."/>
            <person name="Wolf T.M."/>
        </authorList>
    </citation>
    <scope>NUCLEOTIDE SEQUENCE</scope>
    <source>
        <strain evidence="2">MNPRO001-30</strain>
        <tissue evidence="2">Meninges</tissue>
    </source>
</reference>
<gene>
    <name evidence="2" type="ORF">KIN20_007318</name>
</gene>
<dbReference type="EMBL" id="JAHQIW010001050">
    <property type="protein sequence ID" value="KAJ1351332.1"/>
    <property type="molecule type" value="Genomic_DNA"/>
</dbReference>
<comment type="caution">
    <text evidence="2">The sequence shown here is derived from an EMBL/GenBank/DDBJ whole genome shotgun (WGS) entry which is preliminary data.</text>
</comment>
<evidence type="ECO:0000313" key="2">
    <source>
        <dbReference type="EMBL" id="KAJ1351332.1"/>
    </source>
</evidence>
<sequence>MPLVFLMLIIEIILDQLGINVFYTPLQCHKVVINPQQIIIVHLSDLLSLHDVVMQTSMLSVRFGAFAFFMSN</sequence>
<name>A0AAD5M372_PARTN</name>
<evidence type="ECO:0008006" key="4">
    <source>
        <dbReference type="Google" id="ProtNLM"/>
    </source>
</evidence>
<accession>A0AAD5M372</accession>
<evidence type="ECO:0000313" key="3">
    <source>
        <dbReference type="Proteomes" id="UP001196413"/>
    </source>
</evidence>
<keyword evidence="1" id="KW-0732">Signal</keyword>
<proteinExistence type="predicted"/>